<gene>
    <name evidence="3" type="ORF">LCGC14_1852060</name>
    <name evidence="2" type="ORF">LCGC14_2763400</name>
</gene>
<protein>
    <submittedName>
        <fullName evidence="2">Uncharacterized protein</fullName>
    </submittedName>
</protein>
<accession>A0A0F9BPY5</accession>
<feature type="compositionally biased region" description="Basic and acidic residues" evidence="1">
    <location>
        <begin position="34"/>
        <end position="51"/>
    </location>
</feature>
<feature type="region of interest" description="Disordered" evidence="1">
    <location>
        <begin position="28"/>
        <end position="92"/>
    </location>
</feature>
<feature type="non-terminal residue" evidence="2">
    <location>
        <position position="1"/>
    </location>
</feature>
<organism evidence="2">
    <name type="scientific">marine sediment metagenome</name>
    <dbReference type="NCBI Taxonomy" id="412755"/>
    <lineage>
        <taxon>unclassified sequences</taxon>
        <taxon>metagenomes</taxon>
        <taxon>ecological metagenomes</taxon>
    </lineage>
</organism>
<dbReference type="EMBL" id="LAZR01018616">
    <property type="protein sequence ID" value="KKL95687.1"/>
    <property type="molecule type" value="Genomic_DNA"/>
</dbReference>
<dbReference type="AlphaFoldDB" id="A0A0F9BPY5"/>
<evidence type="ECO:0000313" key="3">
    <source>
        <dbReference type="EMBL" id="KKL95687.1"/>
    </source>
</evidence>
<proteinExistence type="predicted"/>
<evidence type="ECO:0000256" key="1">
    <source>
        <dbReference type="SAM" id="MobiDB-lite"/>
    </source>
</evidence>
<sequence>RKDVVKALGGRLSSLVDEYVTQELSNATRQVVSKAEEKRLEQEKREARREPGAGGTAAKPAARSVEDMQRQKGETQDHYEDRLLESSMGGGL</sequence>
<dbReference type="EMBL" id="LAZR01050853">
    <property type="protein sequence ID" value="KKK86421.1"/>
    <property type="molecule type" value="Genomic_DNA"/>
</dbReference>
<comment type="caution">
    <text evidence="2">The sequence shown here is derived from an EMBL/GenBank/DDBJ whole genome shotgun (WGS) entry which is preliminary data.</text>
</comment>
<name>A0A0F9BPY5_9ZZZZ</name>
<evidence type="ECO:0000313" key="2">
    <source>
        <dbReference type="EMBL" id="KKK86421.1"/>
    </source>
</evidence>
<feature type="compositionally biased region" description="Basic and acidic residues" evidence="1">
    <location>
        <begin position="64"/>
        <end position="84"/>
    </location>
</feature>
<reference evidence="2" key="1">
    <citation type="journal article" date="2015" name="Nature">
        <title>Complex archaea that bridge the gap between prokaryotes and eukaryotes.</title>
        <authorList>
            <person name="Spang A."/>
            <person name="Saw J.H."/>
            <person name="Jorgensen S.L."/>
            <person name="Zaremba-Niedzwiedzka K."/>
            <person name="Martijn J."/>
            <person name="Lind A.E."/>
            <person name="van Eijk R."/>
            <person name="Schleper C."/>
            <person name="Guy L."/>
            <person name="Ettema T.J."/>
        </authorList>
    </citation>
    <scope>NUCLEOTIDE SEQUENCE</scope>
</reference>